<gene>
    <name evidence="2" type="ORF">F4561_002848</name>
</gene>
<protein>
    <submittedName>
        <fullName evidence="2">Uncharacterized protein</fullName>
    </submittedName>
</protein>
<accession>A0A7W7RHE6</accession>
<sequence length="43" mass="4354">MAESDLRSTQSPPAPEEAGNGSERAFGHGPALGRDAPNFAAEG</sequence>
<dbReference type="Proteomes" id="UP000523007">
    <property type="component" value="Unassembled WGS sequence"/>
</dbReference>
<reference evidence="2 3" key="1">
    <citation type="submission" date="2020-08" db="EMBL/GenBank/DDBJ databases">
        <title>Sequencing the genomes of 1000 actinobacteria strains.</title>
        <authorList>
            <person name="Klenk H.-P."/>
        </authorList>
    </citation>
    <scope>NUCLEOTIDE SEQUENCE [LARGE SCALE GENOMIC DNA]</scope>
    <source>
        <strain evidence="2 3">DSM 102030</strain>
    </source>
</reference>
<name>A0A7W7RHE6_9ACTN</name>
<evidence type="ECO:0000256" key="1">
    <source>
        <dbReference type="SAM" id="MobiDB-lite"/>
    </source>
</evidence>
<dbReference type="AlphaFoldDB" id="A0A7W7RHE6"/>
<feature type="region of interest" description="Disordered" evidence="1">
    <location>
        <begin position="1"/>
        <end position="43"/>
    </location>
</feature>
<dbReference type="RefSeq" id="WP_281384303.1">
    <property type="nucleotide sequence ID" value="NZ_JACHJT010000001.1"/>
</dbReference>
<comment type="caution">
    <text evidence="2">The sequence shown here is derived from an EMBL/GenBank/DDBJ whole genome shotgun (WGS) entry which is preliminary data.</text>
</comment>
<keyword evidence="3" id="KW-1185">Reference proteome</keyword>
<organism evidence="2 3">
    <name type="scientific">Lipingzhangella halophila</name>
    <dbReference type="NCBI Taxonomy" id="1783352"/>
    <lineage>
        <taxon>Bacteria</taxon>
        <taxon>Bacillati</taxon>
        <taxon>Actinomycetota</taxon>
        <taxon>Actinomycetes</taxon>
        <taxon>Streptosporangiales</taxon>
        <taxon>Nocardiopsidaceae</taxon>
        <taxon>Lipingzhangella</taxon>
    </lineage>
</organism>
<dbReference type="EMBL" id="JACHJT010000001">
    <property type="protein sequence ID" value="MBB4932028.1"/>
    <property type="molecule type" value="Genomic_DNA"/>
</dbReference>
<proteinExistence type="predicted"/>
<evidence type="ECO:0000313" key="2">
    <source>
        <dbReference type="EMBL" id="MBB4932028.1"/>
    </source>
</evidence>
<evidence type="ECO:0000313" key="3">
    <source>
        <dbReference type="Proteomes" id="UP000523007"/>
    </source>
</evidence>